<feature type="compositionally biased region" description="Basic and acidic residues" evidence="1">
    <location>
        <begin position="164"/>
        <end position="176"/>
    </location>
</feature>
<keyword evidence="2" id="KW-0812">Transmembrane</keyword>
<keyword evidence="2" id="KW-1133">Transmembrane helix</keyword>
<keyword evidence="2" id="KW-0472">Membrane</keyword>
<evidence type="ECO:0000313" key="3">
    <source>
        <dbReference type="EMBL" id="CAD9977376.1"/>
    </source>
</evidence>
<dbReference type="AlphaFoldDB" id="A0A7S2YHP0"/>
<evidence type="ECO:0000256" key="1">
    <source>
        <dbReference type="SAM" id="MobiDB-lite"/>
    </source>
</evidence>
<accession>A0A7S2YHP0</accession>
<feature type="transmembrane region" description="Helical" evidence="2">
    <location>
        <begin position="36"/>
        <end position="56"/>
    </location>
</feature>
<evidence type="ECO:0000256" key="2">
    <source>
        <dbReference type="SAM" id="Phobius"/>
    </source>
</evidence>
<feature type="region of interest" description="Disordered" evidence="1">
    <location>
        <begin position="132"/>
        <end position="176"/>
    </location>
</feature>
<organism evidence="3">
    <name type="scientific">Entomoneis paludosa</name>
    <dbReference type="NCBI Taxonomy" id="265537"/>
    <lineage>
        <taxon>Eukaryota</taxon>
        <taxon>Sar</taxon>
        <taxon>Stramenopiles</taxon>
        <taxon>Ochrophyta</taxon>
        <taxon>Bacillariophyta</taxon>
        <taxon>Bacillariophyceae</taxon>
        <taxon>Bacillariophycidae</taxon>
        <taxon>Entomoneidaceae</taxon>
        <taxon>Entomoneis</taxon>
    </lineage>
</organism>
<name>A0A7S2YHP0_9STRA</name>
<sequence length="176" mass="19404">MAAGNQILERAVKTNIPAWKTDLLDRKSARSNNMTTISTILLLCLGFVLSSPTGAWQSPSQPFRRCRTMRLHSLSGPPDGPPTVKGQFSYVEGSDFFGDDESMDVEALGGDPFFLMDDDDDDTMDVDHVDLGTVPPELASADETSRDIQLTSDSDSDKEDEWEWDGKVDEEAHLGF</sequence>
<feature type="compositionally biased region" description="Acidic residues" evidence="1">
    <location>
        <begin position="154"/>
        <end position="163"/>
    </location>
</feature>
<reference evidence="3" key="1">
    <citation type="submission" date="2021-01" db="EMBL/GenBank/DDBJ databases">
        <authorList>
            <person name="Corre E."/>
            <person name="Pelletier E."/>
            <person name="Niang G."/>
            <person name="Scheremetjew M."/>
            <person name="Finn R."/>
            <person name="Kale V."/>
            <person name="Holt S."/>
            <person name="Cochrane G."/>
            <person name="Meng A."/>
            <person name="Brown T."/>
            <person name="Cohen L."/>
        </authorList>
    </citation>
    <scope>NUCLEOTIDE SEQUENCE</scope>
    <source>
        <strain evidence="3">CCMP125</strain>
    </source>
</reference>
<proteinExistence type="predicted"/>
<dbReference type="EMBL" id="HBHT01026082">
    <property type="protein sequence ID" value="CAD9977376.1"/>
    <property type="molecule type" value="Transcribed_RNA"/>
</dbReference>
<protein>
    <submittedName>
        <fullName evidence="3">Uncharacterized protein</fullName>
    </submittedName>
</protein>
<gene>
    <name evidence="3" type="ORF">APAL1065_LOCUS17499</name>
</gene>